<dbReference type="EMBL" id="QGUI02000122">
    <property type="protein sequence ID" value="MFO7192711.1"/>
    <property type="molecule type" value="Genomic_DNA"/>
</dbReference>
<dbReference type="InterPro" id="IPR002347">
    <property type="entry name" value="SDR_fam"/>
</dbReference>
<gene>
    <name evidence="3" type="ORF">DIU77_010765</name>
    <name evidence="4" type="ORF">DIU77_03585</name>
</gene>
<accession>A0A2W4JNA6</accession>
<reference evidence="3" key="1">
    <citation type="submission" date="2018-05" db="EMBL/GenBank/DDBJ databases">
        <authorList>
            <person name="Moura L."/>
            <person name="Setubal J.C."/>
        </authorList>
    </citation>
    <scope>NUCLEOTIDE SEQUENCE</scope>
    <source>
        <strain evidence="3">ZC4RG45</strain>
    </source>
</reference>
<comment type="similarity">
    <text evidence="1">Belongs to the short-chain dehydrogenases/reductases (SDR) family.</text>
</comment>
<reference evidence="3" key="4">
    <citation type="submission" date="2023-08" db="EMBL/GenBank/DDBJ databases">
        <authorList>
            <person name="Guima S.E.S."/>
            <person name="Martins L.F."/>
            <person name="Silva A.M."/>
            <person name="Setubal J.C."/>
        </authorList>
    </citation>
    <scope>NUCLEOTIDE SEQUENCE</scope>
    <source>
        <strain evidence="3">ZC4RG45</strain>
    </source>
</reference>
<evidence type="ECO:0000313" key="3">
    <source>
        <dbReference type="EMBL" id="MFO7192711.1"/>
    </source>
</evidence>
<evidence type="ECO:0000313" key="4">
    <source>
        <dbReference type="EMBL" id="PZN00503.1"/>
    </source>
</evidence>
<dbReference type="PANTHER" id="PTHR42760:SF40">
    <property type="entry name" value="3-OXOACYL-[ACYL-CARRIER-PROTEIN] REDUCTASE, CHLOROPLASTIC"/>
    <property type="match status" value="1"/>
</dbReference>
<organism evidence="4">
    <name type="scientific">Thermocrispum agreste</name>
    <dbReference type="NCBI Taxonomy" id="37925"/>
    <lineage>
        <taxon>Bacteria</taxon>
        <taxon>Bacillati</taxon>
        <taxon>Actinomycetota</taxon>
        <taxon>Actinomycetes</taxon>
        <taxon>Pseudonocardiales</taxon>
        <taxon>Pseudonocardiaceae</taxon>
        <taxon>Thermocrispum</taxon>
    </lineage>
</organism>
<keyword evidence="2" id="KW-0560">Oxidoreductase</keyword>
<dbReference type="PRINTS" id="PR00081">
    <property type="entry name" value="GDHRDH"/>
</dbReference>
<evidence type="ECO:0000256" key="2">
    <source>
        <dbReference type="ARBA" id="ARBA00023002"/>
    </source>
</evidence>
<dbReference type="InterPro" id="IPR036291">
    <property type="entry name" value="NAD(P)-bd_dom_sf"/>
</dbReference>
<reference evidence="4" key="2">
    <citation type="submission" date="2018-05" db="EMBL/GenBank/DDBJ databases">
        <authorList>
            <person name="Lanie J.A."/>
            <person name="Ng W.-L."/>
            <person name="Kazmierczak K.M."/>
            <person name="Andrzejewski T.M."/>
            <person name="Davidsen T.M."/>
            <person name="Wayne K.J."/>
            <person name="Tettelin H."/>
            <person name="Glass J.I."/>
            <person name="Rusch D."/>
            <person name="Podicherti R."/>
            <person name="Tsui H.-C.T."/>
            <person name="Winkler M.E."/>
        </authorList>
    </citation>
    <scope>NUCLEOTIDE SEQUENCE</scope>
    <source>
        <strain evidence="4">ZC4RG45</strain>
    </source>
</reference>
<dbReference type="AlphaFoldDB" id="A0A2W4JNA6"/>
<comment type="caution">
    <text evidence="4">The sequence shown here is derived from an EMBL/GenBank/DDBJ whole genome shotgun (WGS) entry which is preliminary data.</text>
</comment>
<dbReference type="EMBL" id="QGUI01000085">
    <property type="protein sequence ID" value="PZN00503.1"/>
    <property type="molecule type" value="Genomic_DNA"/>
</dbReference>
<dbReference type="GO" id="GO:0016616">
    <property type="term" value="F:oxidoreductase activity, acting on the CH-OH group of donors, NAD or NADP as acceptor"/>
    <property type="evidence" value="ECO:0007669"/>
    <property type="project" value="TreeGrafter"/>
</dbReference>
<dbReference type="NCBIfam" id="NF009466">
    <property type="entry name" value="PRK12826.1-2"/>
    <property type="match status" value="1"/>
</dbReference>
<dbReference type="PANTHER" id="PTHR42760">
    <property type="entry name" value="SHORT-CHAIN DEHYDROGENASES/REDUCTASES FAMILY MEMBER"/>
    <property type="match status" value="1"/>
</dbReference>
<sequence length="251" mass="25849">MERVAIVTGGGRGIGAAIAQLLARDGFSVVAWDLQDVLGSQDAAWIGDTQGVDAMAVDVSSEEQVTTAVESIVAERGGVACLVNNAAISPKRPDGYRVPPIETTTQEWDAVMAVNLRGPFLVTRAVLPSMIQAGWGRIVNISSTAGRQGARVAGLPYGVAKAGINGLTRTLALEVGKHGITVNSVAPGRIATPMSARSAPEVQAASRARIPVGREGTPWDVAGLVSYLCSDEAGYVTGTTIDINGGSFIAP</sequence>
<evidence type="ECO:0000313" key="5">
    <source>
        <dbReference type="Proteomes" id="UP000249324"/>
    </source>
</evidence>
<dbReference type="Pfam" id="PF13561">
    <property type="entry name" value="adh_short_C2"/>
    <property type="match status" value="1"/>
</dbReference>
<dbReference type="GO" id="GO:0030497">
    <property type="term" value="P:fatty acid elongation"/>
    <property type="evidence" value="ECO:0007669"/>
    <property type="project" value="TreeGrafter"/>
</dbReference>
<dbReference type="Gene3D" id="3.40.50.720">
    <property type="entry name" value="NAD(P)-binding Rossmann-like Domain"/>
    <property type="match status" value="1"/>
</dbReference>
<dbReference type="Proteomes" id="UP000249324">
    <property type="component" value="Unassembled WGS sequence"/>
</dbReference>
<protein>
    <submittedName>
        <fullName evidence="4">SDR family NAD(P)-dependent oxidoreductase</fullName>
    </submittedName>
</protein>
<evidence type="ECO:0000256" key="1">
    <source>
        <dbReference type="ARBA" id="ARBA00006484"/>
    </source>
</evidence>
<dbReference type="SUPFAM" id="SSF51735">
    <property type="entry name" value="NAD(P)-binding Rossmann-fold domains"/>
    <property type="match status" value="1"/>
</dbReference>
<dbReference type="FunFam" id="3.40.50.720:FF:000173">
    <property type="entry name" value="3-oxoacyl-[acyl-carrier protein] reductase"/>
    <property type="match status" value="1"/>
</dbReference>
<proteinExistence type="inferred from homology"/>
<reference evidence="3 5" key="3">
    <citation type="journal article" date="2021" name="BMC Genomics">
        <title>Genome-resolved metagenome and metatranscriptome analyses of thermophilic composting reveal key bacterial players and their metabolic interactions.</title>
        <authorList>
            <person name="Braga L.P.P."/>
            <person name="Pereira R.V."/>
            <person name="Martins L.F."/>
            <person name="Moura L.M.S."/>
            <person name="Sanchez F.B."/>
            <person name="Patane J.S.L."/>
            <person name="da Silva A.M."/>
            <person name="Setubal J.C."/>
        </authorList>
    </citation>
    <scope>NUCLEOTIDE SEQUENCE [LARGE SCALE GENOMIC DNA]</scope>
    <source>
        <strain evidence="3">ZC4RG45</strain>
    </source>
</reference>
<dbReference type="PRINTS" id="PR00080">
    <property type="entry name" value="SDRFAMILY"/>
</dbReference>
<dbReference type="STRING" id="1111738.GCA_000427905_00261"/>
<name>A0A2W4JNA6_9PSEU</name>